<evidence type="ECO:0000256" key="3">
    <source>
        <dbReference type="ARBA" id="ARBA00022448"/>
    </source>
</evidence>
<dbReference type="GO" id="GO:0015271">
    <property type="term" value="F:outward rectifier potassium channel activity"/>
    <property type="evidence" value="ECO:0007669"/>
    <property type="project" value="TreeGrafter"/>
</dbReference>
<evidence type="ECO:0000259" key="14">
    <source>
        <dbReference type="Pfam" id="PF05050"/>
    </source>
</evidence>
<feature type="transmembrane region" description="Helical" evidence="13">
    <location>
        <begin position="28"/>
        <end position="48"/>
    </location>
</feature>
<feature type="domain" description="Methyltransferase FkbM" evidence="14">
    <location>
        <begin position="251"/>
        <end position="359"/>
    </location>
</feature>
<evidence type="ECO:0000256" key="10">
    <source>
        <dbReference type="ARBA" id="ARBA00023136"/>
    </source>
</evidence>
<feature type="transmembrane region" description="Helical" evidence="13">
    <location>
        <begin position="182"/>
        <end position="202"/>
    </location>
</feature>
<keyword evidence="5 13" id="KW-0812">Transmembrane</keyword>
<evidence type="ECO:0000256" key="5">
    <source>
        <dbReference type="ARBA" id="ARBA00022692"/>
    </source>
</evidence>
<dbReference type="InterPro" id="IPR003092">
    <property type="entry name" value="2pore_dom_K_chnl_TASK"/>
</dbReference>
<evidence type="ECO:0000256" key="2">
    <source>
        <dbReference type="ARBA" id="ARBA00006666"/>
    </source>
</evidence>
<feature type="region of interest" description="Disordered" evidence="12">
    <location>
        <begin position="409"/>
        <end position="456"/>
    </location>
</feature>
<dbReference type="SUPFAM" id="SSF81324">
    <property type="entry name" value="Voltage-gated potassium channels"/>
    <property type="match status" value="1"/>
</dbReference>
<name>A0A915MDM1_MELJA</name>
<accession>A0A915MDM1</accession>
<evidence type="ECO:0000256" key="6">
    <source>
        <dbReference type="ARBA" id="ARBA00022826"/>
    </source>
</evidence>
<comment type="similarity">
    <text evidence="2">Belongs to the two pore domain potassium channel (TC 1.A.1.8) family.</text>
</comment>
<dbReference type="GO" id="GO:0005886">
    <property type="term" value="C:plasma membrane"/>
    <property type="evidence" value="ECO:0007669"/>
    <property type="project" value="TreeGrafter"/>
</dbReference>
<proteinExistence type="inferred from homology"/>
<feature type="transmembrane region" description="Helical" evidence="13">
    <location>
        <begin position="97"/>
        <end position="115"/>
    </location>
</feature>
<feature type="transmembrane region" description="Helical" evidence="13">
    <location>
        <begin position="127"/>
        <end position="148"/>
    </location>
</feature>
<evidence type="ECO:0000256" key="4">
    <source>
        <dbReference type="ARBA" id="ARBA00022538"/>
    </source>
</evidence>
<dbReference type="Pfam" id="PF05050">
    <property type="entry name" value="Methyltransf_21"/>
    <property type="match status" value="1"/>
</dbReference>
<dbReference type="Proteomes" id="UP000887561">
    <property type="component" value="Unplaced"/>
</dbReference>
<dbReference type="GO" id="GO:0030322">
    <property type="term" value="P:stabilization of membrane potential"/>
    <property type="evidence" value="ECO:0007669"/>
    <property type="project" value="TreeGrafter"/>
</dbReference>
<dbReference type="PANTHER" id="PTHR11003:SF172">
    <property type="entry name" value="TWO PORE POTASSIUM CHANNEL PROTEIN SUP-9"/>
    <property type="match status" value="1"/>
</dbReference>
<evidence type="ECO:0000313" key="16">
    <source>
        <dbReference type="Proteomes" id="UP000887561"/>
    </source>
</evidence>
<dbReference type="PANTHER" id="PTHR11003">
    <property type="entry name" value="POTASSIUM CHANNEL, SUBFAMILY K"/>
    <property type="match status" value="1"/>
</dbReference>
<dbReference type="InterPro" id="IPR006342">
    <property type="entry name" value="FkbM_mtfrase"/>
</dbReference>
<evidence type="ECO:0000256" key="1">
    <source>
        <dbReference type="ARBA" id="ARBA00004141"/>
    </source>
</evidence>
<evidence type="ECO:0000259" key="15">
    <source>
        <dbReference type="Pfam" id="PF07885"/>
    </source>
</evidence>
<dbReference type="AlphaFoldDB" id="A0A915MDM1"/>
<keyword evidence="11" id="KW-0407">Ion channel</keyword>
<evidence type="ECO:0000256" key="11">
    <source>
        <dbReference type="ARBA" id="ARBA00023303"/>
    </source>
</evidence>
<evidence type="ECO:0000256" key="7">
    <source>
        <dbReference type="ARBA" id="ARBA00022958"/>
    </source>
</evidence>
<dbReference type="WBParaSite" id="scaffold34840_cov298.g21867">
    <property type="protein sequence ID" value="scaffold34840_cov298.g21867"/>
    <property type="gene ID" value="scaffold34840_cov298.g21867"/>
</dbReference>
<reference evidence="17" key="1">
    <citation type="submission" date="2022-11" db="UniProtKB">
        <authorList>
            <consortium name="WormBaseParasite"/>
        </authorList>
    </citation>
    <scope>IDENTIFICATION</scope>
</reference>
<evidence type="ECO:0000256" key="12">
    <source>
        <dbReference type="SAM" id="MobiDB-lite"/>
    </source>
</evidence>
<evidence type="ECO:0000313" key="17">
    <source>
        <dbReference type="WBParaSite" id="scaffold34840_cov298.g21867"/>
    </source>
</evidence>
<keyword evidence="9" id="KW-0406">Ion transport</keyword>
<keyword evidence="6" id="KW-0631">Potassium channel</keyword>
<dbReference type="PRINTS" id="PR01095">
    <property type="entry name" value="TASKCHANNEL"/>
</dbReference>
<evidence type="ECO:0000256" key="9">
    <source>
        <dbReference type="ARBA" id="ARBA00023065"/>
    </source>
</evidence>
<keyword evidence="7" id="KW-0630">Potassium</keyword>
<organism evidence="16 17">
    <name type="scientific">Meloidogyne javanica</name>
    <name type="common">Root-knot nematode worm</name>
    <dbReference type="NCBI Taxonomy" id="6303"/>
    <lineage>
        <taxon>Eukaryota</taxon>
        <taxon>Metazoa</taxon>
        <taxon>Ecdysozoa</taxon>
        <taxon>Nematoda</taxon>
        <taxon>Chromadorea</taxon>
        <taxon>Rhabditida</taxon>
        <taxon>Tylenchina</taxon>
        <taxon>Tylenchomorpha</taxon>
        <taxon>Tylenchoidea</taxon>
        <taxon>Meloidogynidae</taxon>
        <taxon>Meloidogyninae</taxon>
        <taxon>Meloidogyne</taxon>
        <taxon>Meloidogyne incognita group</taxon>
    </lineage>
</organism>
<protein>
    <submittedName>
        <fullName evidence="17">Methyltransferase FkbM domain-containing protein</fullName>
    </submittedName>
</protein>
<evidence type="ECO:0000256" key="13">
    <source>
        <dbReference type="SAM" id="Phobius"/>
    </source>
</evidence>
<evidence type="ECO:0000256" key="8">
    <source>
        <dbReference type="ARBA" id="ARBA00022989"/>
    </source>
</evidence>
<dbReference type="Gene3D" id="1.10.287.70">
    <property type="match status" value="1"/>
</dbReference>
<feature type="compositionally biased region" description="Gly residues" evidence="12">
    <location>
        <begin position="409"/>
        <end position="419"/>
    </location>
</feature>
<keyword evidence="3" id="KW-0813">Transport</keyword>
<dbReference type="GO" id="GO:0022841">
    <property type="term" value="F:potassium ion leak channel activity"/>
    <property type="evidence" value="ECO:0007669"/>
    <property type="project" value="TreeGrafter"/>
</dbReference>
<keyword evidence="8 13" id="KW-1133">Transmembrane helix</keyword>
<dbReference type="Pfam" id="PF07885">
    <property type="entry name" value="Ion_trans_2"/>
    <property type="match status" value="1"/>
</dbReference>
<keyword evidence="16" id="KW-1185">Reference proteome</keyword>
<dbReference type="InterPro" id="IPR003280">
    <property type="entry name" value="2pore_dom_K_chnl"/>
</dbReference>
<keyword evidence="10 13" id="KW-0472">Membrane</keyword>
<feature type="domain" description="Potassium channel" evidence="15">
    <location>
        <begin position="94"/>
        <end position="151"/>
    </location>
</feature>
<sequence length="456" mass="51840">MFLPRSSISSKMFPLLSDKKSGQTRRSLLLMGVTFLYLVAGAIIFSLFEYEEDERSRQEVTAKRRLMQQKYKFSKKDYAQLENIVVQSIPFSAGRQWQFLGSLYFCTVVISTIGYGHSTPNTRAGRLFCMVYALGGIPLGLVTFQSVGERINHIIKTMLVQIQKCLFKNKKWLSKWQIKSRHLLFVSFSIGCITIAVATGVFHKQESWSIFDSAYYCMISRVGHSIWAERNLSKIYPECRFYAVDPSSDINSDLVKKELGGTFLEAAIGGESLDKTLINVWEKDVVKKGVNRRMVPQIGIIEFLRKKYQKTEPVDLMLIDVEGAEFGILEKFVEHSKYFPIPICQLNMEIHHPNELNVNYTYERFFQFFDRFIRFGKFALLYTDIHKDKRYMFLRLFFVNVMDESSAAAGGGGSKGGGQPWSNAGPNAGHQADGTPWTNAGPNAGFQVGGHANQNK</sequence>
<dbReference type="InterPro" id="IPR013099">
    <property type="entry name" value="K_chnl_dom"/>
</dbReference>
<keyword evidence="4" id="KW-0633">Potassium transport</keyword>
<comment type="subcellular location">
    <subcellularLocation>
        <location evidence="1">Membrane</location>
        <topology evidence="1">Multi-pass membrane protein</topology>
    </subcellularLocation>
</comment>